<feature type="DNA-binding region" description="H-T-H motif" evidence="4">
    <location>
        <begin position="44"/>
        <end position="63"/>
    </location>
</feature>
<sequence length="212" mass="23336">MSDRNHLNGSEATSARTERGQQTRERILDSAARLFYVKGVGSTTLDDVRAASSTSKSQLYDHFPDKTTLIHAVIDVQSRSVLAREAGRLKGVRNLSGLRRWRDALVQSNMLHDGSYGCALGAMSSELSDNDERSREALAAAFRTWQQLLVETLTRLRDLGVLTSDFDPRKLGTGLLAALQGGYILAQNGHSPELMADALDMALDRIETFADR</sequence>
<dbReference type="PANTHER" id="PTHR47506:SF6">
    <property type="entry name" value="HTH-TYPE TRANSCRIPTIONAL REPRESSOR NEMR"/>
    <property type="match status" value="1"/>
</dbReference>
<evidence type="ECO:0000256" key="4">
    <source>
        <dbReference type="PROSITE-ProRule" id="PRU00335"/>
    </source>
</evidence>
<feature type="region of interest" description="Disordered" evidence="5">
    <location>
        <begin position="1"/>
        <end position="22"/>
    </location>
</feature>
<evidence type="ECO:0000313" key="7">
    <source>
        <dbReference type="EMBL" id="GAA1567619.1"/>
    </source>
</evidence>
<dbReference type="SUPFAM" id="SSF48498">
    <property type="entry name" value="Tetracyclin repressor-like, C-terminal domain"/>
    <property type="match status" value="1"/>
</dbReference>
<evidence type="ECO:0000256" key="5">
    <source>
        <dbReference type="SAM" id="MobiDB-lite"/>
    </source>
</evidence>
<keyword evidence="2 4" id="KW-0238">DNA-binding</keyword>
<keyword evidence="1" id="KW-0805">Transcription regulation</keyword>
<dbReference type="InterPro" id="IPR054156">
    <property type="entry name" value="YxaF_TetR_C"/>
</dbReference>
<dbReference type="PROSITE" id="PS50977">
    <property type="entry name" value="HTH_TETR_2"/>
    <property type="match status" value="1"/>
</dbReference>
<evidence type="ECO:0000313" key="8">
    <source>
        <dbReference type="Proteomes" id="UP001500190"/>
    </source>
</evidence>
<dbReference type="InterPro" id="IPR009057">
    <property type="entry name" value="Homeodomain-like_sf"/>
</dbReference>
<dbReference type="RefSeq" id="WP_344187850.1">
    <property type="nucleotide sequence ID" value="NZ_BAAAND010000001.1"/>
</dbReference>
<proteinExistence type="predicted"/>
<organism evidence="7 8">
    <name type="scientific">Kribbella karoonensis</name>
    <dbReference type="NCBI Taxonomy" id="324851"/>
    <lineage>
        <taxon>Bacteria</taxon>
        <taxon>Bacillati</taxon>
        <taxon>Actinomycetota</taxon>
        <taxon>Actinomycetes</taxon>
        <taxon>Propionibacteriales</taxon>
        <taxon>Kribbellaceae</taxon>
        <taxon>Kribbella</taxon>
    </lineage>
</organism>
<keyword evidence="8" id="KW-1185">Reference proteome</keyword>
<keyword evidence="3" id="KW-0804">Transcription</keyword>
<dbReference type="InterPro" id="IPR001647">
    <property type="entry name" value="HTH_TetR"/>
</dbReference>
<dbReference type="SUPFAM" id="SSF46689">
    <property type="entry name" value="Homeodomain-like"/>
    <property type="match status" value="1"/>
</dbReference>
<feature type="domain" description="HTH tetR-type" evidence="6">
    <location>
        <begin position="21"/>
        <end position="81"/>
    </location>
</feature>
<reference evidence="7 8" key="1">
    <citation type="journal article" date="2019" name="Int. J. Syst. Evol. Microbiol.">
        <title>The Global Catalogue of Microorganisms (GCM) 10K type strain sequencing project: providing services to taxonomists for standard genome sequencing and annotation.</title>
        <authorList>
            <consortium name="The Broad Institute Genomics Platform"/>
            <consortium name="The Broad Institute Genome Sequencing Center for Infectious Disease"/>
            <person name="Wu L."/>
            <person name="Ma J."/>
        </authorList>
    </citation>
    <scope>NUCLEOTIDE SEQUENCE [LARGE SCALE GENOMIC DNA]</scope>
    <source>
        <strain evidence="7 8">JCM 14304</strain>
    </source>
</reference>
<dbReference type="Proteomes" id="UP001500190">
    <property type="component" value="Unassembled WGS sequence"/>
</dbReference>
<name>A0ABN2D267_9ACTN</name>
<accession>A0ABN2D267</accession>
<dbReference type="PANTHER" id="PTHR47506">
    <property type="entry name" value="TRANSCRIPTIONAL REGULATORY PROTEIN"/>
    <property type="match status" value="1"/>
</dbReference>
<comment type="caution">
    <text evidence="7">The sequence shown here is derived from an EMBL/GenBank/DDBJ whole genome shotgun (WGS) entry which is preliminary data.</text>
</comment>
<dbReference type="EMBL" id="BAAAND010000001">
    <property type="protein sequence ID" value="GAA1567619.1"/>
    <property type="molecule type" value="Genomic_DNA"/>
</dbReference>
<dbReference type="InterPro" id="IPR036271">
    <property type="entry name" value="Tet_transcr_reg_TetR-rel_C_sf"/>
</dbReference>
<evidence type="ECO:0000256" key="3">
    <source>
        <dbReference type="ARBA" id="ARBA00023163"/>
    </source>
</evidence>
<dbReference type="Pfam" id="PF00440">
    <property type="entry name" value="TetR_N"/>
    <property type="match status" value="1"/>
</dbReference>
<gene>
    <name evidence="7" type="ORF">GCM10009742_06720</name>
</gene>
<evidence type="ECO:0000256" key="1">
    <source>
        <dbReference type="ARBA" id="ARBA00023015"/>
    </source>
</evidence>
<dbReference type="Gene3D" id="1.10.357.10">
    <property type="entry name" value="Tetracycline Repressor, domain 2"/>
    <property type="match status" value="1"/>
</dbReference>
<evidence type="ECO:0000259" key="6">
    <source>
        <dbReference type="PROSITE" id="PS50977"/>
    </source>
</evidence>
<evidence type="ECO:0000256" key="2">
    <source>
        <dbReference type="ARBA" id="ARBA00023125"/>
    </source>
</evidence>
<dbReference type="Pfam" id="PF21993">
    <property type="entry name" value="TetR_C_13_2"/>
    <property type="match status" value="1"/>
</dbReference>
<dbReference type="PRINTS" id="PR00455">
    <property type="entry name" value="HTHTETR"/>
</dbReference>
<protein>
    <submittedName>
        <fullName evidence="7">TetR/AcrR family transcriptional regulator</fullName>
    </submittedName>
</protein>